<dbReference type="EMBL" id="FNQJ01000052">
    <property type="protein sequence ID" value="SEA94133.1"/>
    <property type="molecule type" value="Genomic_DNA"/>
</dbReference>
<dbReference type="RefSeq" id="WP_092701425.1">
    <property type="nucleotide sequence ID" value="NZ_CAXIQM010000031.1"/>
</dbReference>
<evidence type="ECO:0000256" key="2">
    <source>
        <dbReference type="ARBA" id="ARBA00011233"/>
    </source>
</evidence>
<dbReference type="GO" id="GO:0006811">
    <property type="term" value="P:monoatomic ion transport"/>
    <property type="evidence" value="ECO:0007669"/>
    <property type="project" value="UniProtKB-KW"/>
</dbReference>
<protein>
    <submittedName>
        <fullName evidence="13">Outer membrane protein (Porin)</fullName>
    </submittedName>
</protein>
<dbReference type="InterPro" id="IPR050298">
    <property type="entry name" value="Gram-neg_bact_OMP"/>
</dbReference>
<keyword evidence="3" id="KW-0813">Transport</keyword>
<evidence type="ECO:0000259" key="12">
    <source>
        <dbReference type="Pfam" id="PF13609"/>
    </source>
</evidence>
<dbReference type="PANTHER" id="PTHR34501:SF9">
    <property type="entry name" value="MAJOR OUTER MEMBRANE PROTEIN P.IA"/>
    <property type="match status" value="1"/>
</dbReference>
<evidence type="ECO:0000256" key="11">
    <source>
        <dbReference type="SAM" id="SignalP"/>
    </source>
</evidence>
<comment type="subunit">
    <text evidence="2">Homotrimer.</text>
</comment>
<name>A0A1H4F9X8_9BURK</name>
<dbReference type="InterPro" id="IPR033900">
    <property type="entry name" value="Gram_neg_porin_domain"/>
</dbReference>
<keyword evidence="7" id="KW-0406">Ion transport</keyword>
<keyword evidence="6 11" id="KW-0732">Signal</keyword>
<reference evidence="14" key="1">
    <citation type="submission" date="2016-10" db="EMBL/GenBank/DDBJ databases">
        <authorList>
            <person name="Varghese N."/>
            <person name="Submissions S."/>
        </authorList>
    </citation>
    <scope>NUCLEOTIDE SEQUENCE [LARGE SCALE GENOMIC DNA]</scope>
    <source>
        <strain evidence="14">DSM 25157</strain>
    </source>
</reference>
<dbReference type="STRING" id="592050.SAMN05421875_1527"/>
<dbReference type="GO" id="GO:0015288">
    <property type="term" value="F:porin activity"/>
    <property type="evidence" value="ECO:0007669"/>
    <property type="project" value="UniProtKB-KW"/>
</dbReference>
<keyword evidence="9" id="KW-0472">Membrane</keyword>
<evidence type="ECO:0000256" key="4">
    <source>
        <dbReference type="ARBA" id="ARBA00022452"/>
    </source>
</evidence>
<evidence type="ECO:0000256" key="1">
    <source>
        <dbReference type="ARBA" id="ARBA00004571"/>
    </source>
</evidence>
<evidence type="ECO:0000256" key="5">
    <source>
        <dbReference type="ARBA" id="ARBA00022692"/>
    </source>
</evidence>
<dbReference type="Gene3D" id="2.40.160.10">
    <property type="entry name" value="Porin"/>
    <property type="match status" value="1"/>
</dbReference>
<comment type="subcellular location">
    <subcellularLocation>
        <location evidence="1">Cell outer membrane</location>
        <topology evidence="1">Multi-pass membrane protein</topology>
    </subcellularLocation>
</comment>
<keyword evidence="5" id="KW-0812">Transmembrane</keyword>
<dbReference type="Proteomes" id="UP000199002">
    <property type="component" value="Unassembled WGS sequence"/>
</dbReference>
<keyword evidence="4" id="KW-1134">Transmembrane beta strand</keyword>
<evidence type="ECO:0000313" key="13">
    <source>
        <dbReference type="EMBL" id="SEA94133.1"/>
    </source>
</evidence>
<dbReference type="SUPFAM" id="SSF56935">
    <property type="entry name" value="Porins"/>
    <property type="match status" value="1"/>
</dbReference>
<evidence type="ECO:0000256" key="8">
    <source>
        <dbReference type="ARBA" id="ARBA00023114"/>
    </source>
</evidence>
<accession>A0A1H4F9X8</accession>
<gene>
    <name evidence="13" type="ORF">SAMN05421875_1527</name>
</gene>
<dbReference type="GO" id="GO:0009279">
    <property type="term" value="C:cell outer membrane"/>
    <property type="evidence" value="ECO:0007669"/>
    <property type="project" value="UniProtKB-SubCell"/>
</dbReference>
<feature type="chain" id="PRO_5011621988" evidence="11">
    <location>
        <begin position="27"/>
        <end position="348"/>
    </location>
</feature>
<evidence type="ECO:0000256" key="6">
    <source>
        <dbReference type="ARBA" id="ARBA00022729"/>
    </source>
</evidence>
<feature type="signal peptide" evidence="11">
    <location>
        <begin position="1"/>
        <end position="26"/>
    </location>
</feature>
<evidence type="ECO:0000313" key="14">
    <source>
        <dbReference type="Proteomes" id="UP000199002"/>
    </source>
</evidence>
<evidence type="ECO:0000256" key="10">
    <source>
        <dbReference type="ARBA" id="ARBA00023237"/>
    </source>
</evidence>
<dbReference type="InterPro" id="IPR023614">
    <property type="entry name" value="Porin_dom_sf"/>
</dbReference>
<dbReference type="CDD" id="cd00342">
    <property type="entry name" value="gram_neg_porins"/>
    <property type="match status" value="1"/>
</dbReference>
<keyword evidence="14" id="KW-1185">Reference proteome</keyword>
<dbReference type="PANTHER" id="PTHR34501">
    <property type="entry name" value="PROTEIN YDDL-RELATED"/>
    <property type="match status" value="1"/>
</dbReference>
<dbReference type="GeneID" id="34231416"/>
<keyword evidence="10" id="KW-0998">Cell outer membrane</keyword>
<keyword evidence="8" id="KW-0626">Porin</keyword>
<organism evidence="13 14">
    <name type="scientific">Acidovorax soli</name>
    <dbReference type="NCBI Taxonomy" id="592050"/>
    <lineage>
        <taxon>Bacteria</taxon>
        <taxon>Pseudomonadati</taxon>
        <taxon>Pseudomonadota</taxon>
        <taxon>Betaproteobacteria</taxon>
        <taxon>Burkholderiales</taxon>
        <taxon>Comamonadaceae</taxon>
        <taxon>Acidovorax</taxon>
    </lineage>
</organism>
<sequence>MIKKHYSTVASLCILSSSAMLSPAWAQQQIVPASTVSIYGVLDTYVGSVRRSNQNARTTVANSGGLTTSYYGFRGSEDLGGGNRAFFALESFFQVDTGAMGRTTADPFFSRNAVVGLANAKYGVLTLGRQTNPMFVATGNFNPFGLSANLAPSMLHVWSANYNRTVLGDSVWDNSVQYLTPSLGGLTASATYGFGERANESGVRNVNATLNYANGPFAAVVSVQHVDYGPGITAPITTEKAAMAGLSYDLKAIKLFGQYFRTDTSDTRLKTKTGQLGVSAPLAGGTVMASVAHTQREAPGVDASRTTAALGYDYFLSKRTDLYTVYLSDRLSGFDRQGSLVFGVRHRF</sequence>
<evidence type="ECO:0000256" key="3">
    <source>
        <dbReference type="ARBA" id="ARBA00022448"/>
    </source>
</evidence>
<dbReference type="GO" id="GO:0046930">
    <property type="term" value="C:pore complex"/>
    <property type="evidence" value="ECO:0007669"/>
    <property type="project" value="UniProtKB-KW"/>
</dbReference>
<feature type="domain" description="Porin" evidence="12">
    <location>
        <begin position="22"/>
        <end position="330"/>
    </location>
</feature>
<dbReference type="AlphaFoldDB" id="A0A1H4F9X8"/>
<evidence type="ECO:0000256" key="9">
    <source>
        <dbReference type="ARBA" id="ARBA00023136"/>
    </source>
</evidence>
<dbReference type="Pfam" id="PF13609">
    <property type="entry name" value="Porin_4"/>
    <property type="match status" value="1"/>
</dbReference>
<proteinExistence type="predicted"/>
<evidence type="ECO:0000256" key="7">
    <source>
        <dbReference type="ARBA" id="ARBA00023065"/>
    </source>
</evidence>